<keyword evidence="4" id="KW-1185">Reference proteome</keyword>
<feature type="signal peptide" evidence="1">
    <location>
        <begin position="1"/>
        <end position="41"/>
    </location>
</feature>
<protein>
    <submittedName>
        <fullName evidence="3">Copper amine oxidase-like protein</fullName>
    </submittedName>
</protein>
<dbReference type="AlphaFoldDB" id="A0A4R2RVR1"/>
<dbReference type="InterPro" id="IPR012854">
    <property type="entry name" value="Cu_amine_oxidase-like_N"/>
</dbReference>
<reference evidence="3 4" key="1">
    <citation type="submission" date="2019-03" db="EMBL/GenBank/DDBJ databases">
        <title>Genomic Encyclopedia of Type Strains, Phase IV (KMG-IV): sequencing the most valuable type-strain genomes for metagenomic binning, comparative biology and taxonomic classification.</title>
        <authorList>
            <person name="Goeker M."/>
        </authorList>
    </citation>
    <scope>NUCLEOTIDE SEQUENCE [LARGE SCALE GENOMIC DNA]</scope>
    <source>
        <strain evidence="3 4">DSM 11170</strain>
    </source>
</reference>
<dbReference type="Gene3D" id="3.30.457.10">
    <property type="entry name" value="Copper amine oxidase-like, N-terminal domain"/>
    <property type="match status" value="1"/>
</dbReference>
<accession>A0A4R2RVR1</accession>
<gene>
    <name evidence="3" type="ORF">EDD73_1122</name>
</gene>
<organism evidence="3 4">
    <name type="scientific">Heliophilum fasciatum</name>
    <dbReference type="NCBI Taxonomy" id="35700"/>
    <lineage>
        <taxon>Bacteria</taxon>
        <taxon>Bacillati</taxon>
        <taxon>Bacillota</taxon>
        <taxon>Clostridia</taxon>
        <taxon>Eubacteriales</taxon>
        <taxon>Heliobacteriaceae</taxon>
        <taxon>Heliophilum</taxon>
    </lineage>
</organism>
<evidence type="ECO:0000313" key="4">
    <source>
        <dbReference type="Proteomes" id="UP000294813"/>
    </source>
</evidence>
<evidence type="ECO:0000256" key="1">
    <source>
        <dbReference type="SAM" id="SignalP"/>
    </source>
</evidence>
<feature type="domain" description="Copper amine oxidase-like N-terminal" evidence="2">
    <location>
        <begin position="205"/>
        <end position="316"/>
    </location>
</feature>
<dbReference type="InterPro" id="IPR036582">
    <property type="entry name" value="Mao_N_sf"/>
</dbReference>
<feature type="chain" id="PRO_5020241091" evidence="1">
    <location>
        <begin position="42"/>
        <end position="320"/>
    </location>
</feature>
<keyword evidence="1" id="KW-0732">Signal</keyword>
<evidence type="ECO:0000259" key="2">
    <source>
        <dbReference type="Pfam" id="PF07833"/>
    </source>
</evidence>
<sequence length="320" mass="35269">MMRKEVTPPMTWRTVTKAGATVLAIACVAVGSLVTPATAQADVYTVGTGIAACNFAAGGVQVEFPDRTYDKPLRLELRTPEASRLKPLDTFYVVRATDVSLTTRGTTPVTSLAQPMRIAYTFNTIDHKRASRMNTDLPITRFRVGYWNEAQGTWQQLPSKIFWNGNEGIVEAESTLGTGLYSLIWTYEAEPLLSNLADDEIRLMVNYQQVKSAVAPYLKDGRTMVPLRIIGQELGAQVSWDTKESRIELVKGKDTLKLWVGQPKVLKNDEPLATNALSDTVVPEITQGSTFVPLRLVADALGATVNWEGKTRTVYIGTKQ</sequence>
<comment type="caution">
    <text evidence="3">The sequence shown here is derived from an EMBL/GenBank/DDBJ whole genome shotgun (WGS) entry which is preliminary data.</text>
</comment>
<name>A0A4R2RVR1_9FIRM</name>
<proteinExistence type="predicted"/>
<dbReference type="SUPFAM" id="SSF55383">
    <property type="entry name" value="Copper amine oxidase, domain N"/>
    <property type="match status" value="1"/>
</dbReference>
<dbReference type="Pfam" id="PF07833">
    <property type="entry name" value="Cu_amine_oxidN1"/>
    <property type="match status" value="1"/>
</dbReference>
<dbReference type="EMBL" id="SLXT01000012">
    <property type="protein sequence ID" value="TCP64041.1"/>
    <property type="molecule type" value="Genomic_DNA"/>
</dbReference>
<dbReference type="Proteomes" id="UP000294813">
    <property type="component" value="Unassembled WGS sequence"/>
</dbReference>
<dbReference type="RefSeq" id="WP_207668841.1">
    <property type="nucleotide sequence ID" value="NZ_SLXT01000012.1"/>
</dbReference>
<evidence type="ECO:0000313" key="3">
    <source>
        <dbReference type="EMBL" id="TCP64041.1"/>
    </source>
</evidence>